<proteinExistence type="predicted"/>
<gene>
    <name evidence="3" type="ORF">ILP92_07580</name>
</gene>
<dbReference type="RefSeq" id="WP_198915780.1">
    <property type="nucleotide sequence ID" value="NZ_JAEKPD010000007.1"/>
</dbReference>
<feature type="signal peptide" evidence="1">
    <location>
        <begin position="1"/>
        <end position="18"/>
    </location>
</feature>
<dbReference type="Proteomes" id="UP000642488">
    <property type="component" value="Unassembled WGS sequence"/>
</dbReference>
<reference evidence="3" key="1">
    <citation type="submission" date="2020-12" db="EMBL/GenBank/DDBJ databases">
        <title>Bacterial taxonomy.</title>
        <authorList>
            <person name="Pan X."/>
        </authorList>
    </citation>
    <scope>NUCLEOTIDE SEQUENCE</scope>
    <source>
        <strain evidence="3">KCTC 52957</strain>
    </source>
</reference>
<evidence type="ECO:0000313" key="3">
    <source>
        <dbReference type="EMBL" id="MBJ3762602.1"/>
    </source>
</evidence>
<protein>
    <submittedName>
        <fullName evidence="3">Extensin family protein</fullName>
    </submittedName>
</protein>
<comment type="caution">
    <text evidence="3">The sequence shown here is derived from an EMBL/GenBank/DDBJ whole genome shotgun (WGS) entry which is preliminary data.</text>
</comment>
<evidence type="ECO:0000256" key="1">
    <source>
        <dbReference type="SAM" id="SignalP"/>
    </source>
</evidence>
<keyword evidence="1" id="KW-0732">Signal</keyword>
<dbReference type="InterPro" id="IPR009683">
    <property type="entry name" value="Extensin-like_C"/>
</dbReference>
<keyword evidence="4" id="KW-1185">Reference proteome</keyword>
<evidence type="ECO:0000313" key="4">
    <source>
        <dbReference type="Proteomes" id="UP000642488"/>
    </source>
</evidence>
<feature type="domain" description="Extensin-like C-terminal" evidence="2">
    <location>
        <begin position="49"/>
        <end position="206"/>
    </location>
</feature>
<dbReference type="PROSITE" id="PS51257">
    <property type="entry name" value="PROKAR_LIPOPROTEIN"/>
    <property type="match status" value="1"/>
</dbReference>
<organism evidence="3 4">
    <name type="scientific">Palleronia pontilimi</name>
    <dbReference type="NCBI Taxonomy" id="1964209"/>
    <lineage>
        <taxon>Bacteria</taxon>
        <taxon>Pseudomonadati</taxon>
        <taxon>Pseudomonadota</taxon>
        <taxon>Alphaproteobacteria</taxon>
        <taxon>Rhodobacterales</taxon>
        <taxon>Roseobacteraceae</taxon>
        <taxon>Palleronia</taxon>
    </lineage>
</organism>
<dbReference type="EMBL" id="JAEKPD010000007">
    <property type="protein sequence ID" value="MBJ3762602.1"/>
    <property type="molecule type" value="Genomic_DNA"/>
</dbReference>
<name>A0A934M9J1_9RHOB</name>
<dbReference type="Pfam" id="PF06904">
    <property type="entry name" value="Extensin-like_C"/>
    <property type="match status" value="1"/>
</dbReference>
<dbReference type="AlphaFoldDB" id="A0A934M9J1"/>
<feature type="chain" id="PRO_5036997524" evidence="1">
    <location>
        <begin position="19"/>
        <end position="206"/>
    </location>
</feature>
<sequence length="206" mass="21815">MRAVALLLAVALALTSCGRVTDMVSRKNVADLPGMALCGDPAIRGEVLPPIDDAGVCGIDDPVRVSSVSGVVLSQSAMLDCSAARSLRQWVDGVAKPAVGRRGGGLSGLRVAAHYACRTRNNQSGAKVSEHGKGRAIDISAISLKDGETITVLDHWSTLRRGRLLRKLHGGACGPFGTVLGPKSDRFHRDHFHFDTASYRSGPYCR</sequence>
<accession>A0A934M9J1</accession>
<evidence type="ECO:0000259" key="2">
    <source>
        <dbReference type="Pfam" id="PF06904"/>
    </source>
</evidence>